<reference evidence="2" key="2">
    <citation type="submission" date="2025-08" db="UniProtKB">
        <authorList>
            <consortium name="Ensembl"/>
        </authorList>
    </citation>
    <scope>IDENTIFICATION</scope>
</reference>
<dbReference type="GeneTree" id="ENSGT01030000237115"/>
<dbReference type="InterPro" id="IPR031365">
    <property type="entry name" value="CMIP6"/>
</dbReference>
<name>A0A3B4BR52_PYGNA</name>
<dbReference type="PANTHER" id="PTHR35087:SF1">
    <property type="entry name" value="RIKEN CDNA 4930505A04 GENE"/>
    <property type="match status" value="1"/>
</dbReference>
<accession>A0A3B4BR52</accession>
<proteinExistence type="predicted"/>
<dbReference type="PANTHER" id="PTHR35087">
    <property type="entry name" value="SIMILAR TO HYPOTHETICAL PROTEIN FLJ40298"/>
    <property type="match status" value="1"/>
</dbReference>
<dbReference type="OMA" id="VEHMSFI"/>
<protein>
    <submittedName>
        <fullName evidence="2">Uncharacterized protein</fullName>
    </submittedName>
</protein>
<dbReference type="RefSeq" id="XP_017577409.1">
    <property type="nucleotide sequence ID" value="XM_017721920.2"/>
</dbReference>
<sequence>MYHRAEICLPRKKKVLDSYRSNTFRVFDENIPERLKPDEVYRDHNYAARDAGETELLKTHNIPHPCNAKFIRTNVRFLNEPVAHMETESTVAEQFHWCSNSLDRDVARKTVYSKDSTQRRDYQAITCTPVVRFKEGRNRPPATGIIPTLSPLGQPKILVEHMSFIHQYDSRRLQDQPYQGKRHGAFVWTERGVRGPGTFQSVEGLNSSQHAPLSLPSADV</sequence>
<dbReference type="STRING" id="42514.ENSPNAP00000001065"/>
<evidence type="ECO:0000313" key="2">
    <source>
        <dbReference type="Ensembl" id="ENSPNAP00000001065.1"/>
    </source>
</evidence>
<organism evidence="2 3">
    <name type="scientific">Pygocentrus nattereri</name>
    <name type="common">Red-bellied piranha</name>
    <dbReference type="NCBI Taxonomy" id="42514"/>
    <lineage>
        <taxon>Eukaryota</taxon>
        <taxon>Metazoa</taxon>
        <taxon>Chordata</taxon>
        <taxon>Craniata</taxon>
        <taxon>Vertebrata</taxon>
        <taxon>Euteleostomi</taxon>
        <taxon>Actinopterygii</taxon>
        <taxon>Neopterygii</taxon>
        <taxon>Teleostei</taxon>
        <taxon>Ostariophysi</taxon>
        <taxon>Characiformes</taxon>
        <taxon>Characoidei</taxon>
        <taxon>Pygocentrus</taxon>
    </lineage>
</organism>
<dbReference type="GeneID" id="108442069"/>
<dbReference type="Proteomes" id="UP001501920">
    <property type="component" value="Chromosome 15"/>
</dbReference>
<reference evidence="2" key="3">
    <citation type="submission" date="2025-09" db="UniProtKB">
        <authorList>
            <consortium name="Ensembl"/>
        </authorList>
    </citation>
    <scope>IDENTIFICATION</scope>
</reference>
<feature type="region of interest" description="Disordered" evidence="1">
    <location>
        <begin position="199"/>
        <end position="220"/>
    </location>
</feature>
<dbReference type="AlphaFoldDB" id="A0A3B4BR52"/>
<feature type="compositionally biased region" description="Polar residues" evidence="1">
    <location>
        <begin position="199"/>
        <end position="211"/>
    </location>
</feature>
<dbReference type="Pfam" id="PF15667">
    <property type="entry name" value="CMIP6"/>
    <property type="match status" value="1"/>
</dbReference>
<keyword evidence="3" id="KW-1185">Reference proteome</keyword>
<evidence type="ECO:0000313" key="3">
    <source>
        <dbReference type="Proteomes" id="UP001501920"/>
    </source>
</evidence>
<reference evidence="2 3" key="1">
    <citation type="submission" date="2020-10" db="EMBL/GenBank/DDBJ databases">
        <title>Pygocentrus nattereri (red-bellied piranha) genome, fPygNat1, primary haplotype.</title>
        <authorList>
            <person name="Myers G."/>
            <person name="Meyer A."/>
            <person name="Karagic N."/>
            <person name="Pippel M."/>
            <person name="Winkler S."/>
            <person name="Tracey A."/>
            <person name="Wood J."/>
            <person name="Formenti G."/>
            <person name="Howe K."/>
            <person name="Fedrigo O."/>
            <person name="Jarvis E.D."/>
        </authorList>
    </citation>
    <scope>NUCLEOTIDE SEQUENCE [LARGE SCALE GENOMIC DNA]</scope>
</reference>
<evidence type="ECO:0000256" key="1">
    <source>
        <dbReference type="SAM" id="MobiDB-lite"/>
    </source>
</evidence>
<dbReference type="Ensembl" id="ENSPNAT00000012783.2">
    <property type="protein sequence ID" value="ENSPNAP00000001065.1"/>
    <property type="gene ID" value="ENSPNAG00000007929.2"/>
</dbReference>
<dbReference type="OrthoDB" id="9971371at2759"/>